<dbReference type="PANTHER" id="PTHR30250:SF11">
    <property type="entry name" value="O-ANTIGEN TRANSPORTER-RELATED"/>
    <property type="match status" value="1"/>
</dbReference>
<evidence type="ECO:0000313" key="8">
    <source>
        <dbReference type="Proteomes" id="UP000321412"/>
    </source>
</evidence>
<feature type="transmembrane region" description="Helical" evidence="6">
    <location>
        <begin position="375"/>
        <end position="396"/>
    </location>
</feature>
<keyword evidence="5 6" id="KW-0472">Membrane</keyword>
<evidence type="ECO:0000256" key="3">
    <source>
        <dbReference type="ARBA" id="ARBA00022692"/>
    </source>
</evidence>
<evidence type="ECO:0000256" key="1">
    <source>
        <dbReference type="ARBA" id="ARBA00004651"/>
    </source>
</evidence>
<reference evidence="7 8" key="1">
    <citation type="submission" date="2019-08" db="EMBL/GenBank/DDBJ databases">
        <title>Bradymonadales sp. TMQ4.</title>
        <authorList>
            <person name="Liang Q."/>
        </authorList>
    </citation>
    <scope>NUCLEOTIDE SEQUENCE [LARGE SCALE GENOMIC DNA]</scope>
    <source>
        <strain evidence="7 8">TMQ4</strain>
    </source>
</reference>
<feature type="transmembrane region" description="Helical" evidence="6">
    <location>
        <begin position="126"/>
        <end position="147"/>
    </location>
</feature>
<feature type="transmembrane region" description="Helical" evidence="6">
    <location>
        <begin position="21"/>
        <end position="39"/>
    </location>
</feature>
<keyword evidence="3 6" id="KW-0812">Transmembrane</keyword>
<proteinExistence type="predicted"/>
<accession>A0A5C6WZ59</accession>
<name>A0A5C6WZ59_9DELT</name>
<dbReference type="GO" id="GO:0005886">
    <property type="term" value="C:plasma membrane"/>
    <property type="evidence" value="ECO:0007669"/>
    <property type="project" value="UniProtKB-SubCell"/>
</dbReference>
<sequence>MSVSAVEKLKTLVRSAFFKNVALLASGTLVAQLITVASTPVLSRLFLPAAFGVLGMLNSVVNILAGVSALRYDMAIVLPAEDDDAANLLSLSLAILTTLTLITLIAITLGRVPLAEHLGQPDAADWLWWVPPLVFVTGVFQILSYWCSRRKEFKRLSISQVAASATSAGSKIGAGVAALGPLGLVAGQAAGQIIASLVLLAQVLREDFSRLREAFSGERIRKVARTYRDFPRYNAPVTLINGLTNGLPVLLFGIIFDAATAGLYSVAYLILKMPVTLVSNAVRQVYYQRASERLNQGLPLYPDHKRTTLILLGAGILPAIVAAIISPPLFGLVLGEEWTGAGDFARYLMVFLFAMLVAVPASALVPVLNRQRWFLGWQIIALVLSTAGIALGYVFGSPIAGVIGYSAAKALMFIILTLAITAHVRRVDQEGHRAYLDTDTD</sequence>
<evidence type="ECO:0000256" key="6">
    <source>
        <dbReference type="SAM" id="Phobius"/>
    </source>
</evidence>
<dbReference type="Proteomes" id="UP000321412">
    <property type="component" value="Unassembled WGS sequence"/>
</dbReference>
<dbReference type="InterPro" id="IPR050833">
    <property type="entry name" value="Poly_Biosynth_Transport"/>
</dbReference>
<dbReference type="EMBL" id="VOSM01000016">
    <property type="protein sequence ID" value="TXD34051.1"/>
    <property type="molecule type" value="Genomic_DNA"/>
</dbReference>
<gene>
    <name evidence="7" type="ORF">FRC98_19520</name>
</gene>
<feature type="transmembrane region" description="Helical" evidence="6">
    <location>
        <begin position="347"/>
        <end position="368"/>
    </location>
</feature>
<feature type="transmembrane region" description="Helical" evidence="6">
    <location>
        <begin position="249"/>
        <end position="271"/>
    </location>
</feature>
<evidence type="ECO:0000313" key="7">
    <source>
        <dbReference type="EMBL" id="TXD34051.1"/>
    </source>
</evidence>
<feature type="transmembrane region" description="Helical" evidence="6">
    <location>
        <begin position="309"/>
        <end position="335"/>
    </location>
</feature>
<evidence type="ECO:0000256" key="2">
    <source>
        <dbReference type="ARBA" id="ARBA00022475"/>
    </source>
</evidence>
<comment type="caution">
    <text evidence="7">The sequence shown here is derived from an EMBL/GenBank/DDBJ whole genome shotgun (WGS) entry which is preliminary data.</text>
</comment>
<feature type="transmembrane region" description="Helical" evidence="6">
    <location>
        <begin position="402"/>
        <end position="424"/>
    </location>
</feature>
<protein>
    <submittedName>
        <fullName evidence="7">Oligosaccharide flippase family protein</fullName>
    </submittedName>
</protein>
<comment type="subcellular location">
    <subcellularLocation>
        <location evidence="1">Cell membrane</location>
        <topology evidence="1">Multi-pass membrane protein</topology>
    </subcellularLocation>
</comment>
<dbReference type="Pfam" id="PF13440">
    <property type="entry name" value="Polysacc_synt_3"/>
    <property type="match status" value="1"/>
</dbReference>
<keyword evidence="2" id="KW-1003">Cell membrane</keyword>
<dbReference type="PANTHER" id="PTHR30250">
    <property type="entry name" value="PST FAMILY PREDICTED COLANIC ACID TRANSPORTER"/>
    <property type="match status" value="1"/>
</dbReference>
<feature type="transmembrane region" description="Helical" evidence="6">
    <location>
        <begin position="88"/>
        <end position="114"/>
    </location>
</feature>
<keyword evidence="4 6" id="KW-1133">Transmembrane helix</keyword>
<evidence type="ECO:0000256" key="4">
    <source>
        <dbReference type="ARBA" id="ARBA00022989"/>
    </source>
</evidence>
<feature type="transmembrane region" description="Helical" evidence="6">
    <location>
        <begin position="45"/>
        <end position="67"/>
    </location>
</feature>
<dbReference type="AlphaFoldDB" id="A0A5C6WZ59"/>
<evidence type="ECO:0000256" key="5">
    <source>
        <dbReference type="ARBA" id="ARBA00023136"/>
    </source>
</evidence>
<keyword evidence="8" id="KW-1185">Reference proteome</keyword>
<dbReference type="OrthoDB" id="3831435at2"/>
<organism evidence="7 8">
    <name type="scientific">Lujinxingia vulgaris</name>
    <dbReference type="NCBI Taxonomy" id="2600176"/>
    <lineage>
        <taxon>Bacteria</taxon>
        <taxon>Deltaproteobacteria</taxon>
        <taxon>Bradymonadales</taxon>
        <taxon>Lujinxingiaceae</taxon>
        <taxon>Lujinxingia</taxon>
    </lineage>
</organism>